<keyword evidence="4" id="KW-1185">Reference proteome</keyword>
<dbReference type="EMBL" id="CP078145">
    <property type="protein sequence ID" value="QXN94277.1"/>
    <property type="molecule type" value="Genomic_DNA"/>
</dbReference>
<dbReference type="PANTHER" id="PTHR10948:SF23">
    <property type="entry name" value="TRANSPOSASE INSI FOR INSERTION SEQUENCE ELEMENT IS30A-RELATED"/>
    <property type="match status" value="1"/>
</dbReference>
<dbReference type="PANTHER" id="PTHR10948">
    <property type="entry name" value="TRANSPOSASE"/>
    <property type="match status" value="1"/>
</dbReference>
<dbReference type="RefSeq" id="WP_218476772.1">
    <property type="nucleotide sequence ID" value="NZ_BAABJN010000018.1"/>
</dbReference>
<protein>
    <submittedName>
        <fullName evidence="3">Helix-turn-helix domain-containing protein</fullName>
    </submittedName>
</protein>
<dbReference type="CDD" id="cd00090">
    <property type="entry name" value="HTH_ARSR"/>
    <property type="match status" value="1"/>
</dbReference>
<dbReference type="Pfam" id="PF13936">
    <property type="entry name" value="HTH_38"/>
    <property type="match status" value="1"/>
</dbReference>
<evidence type="ECO:0000259" key="2">
    <source>
        <dbReference type="SMART" id="SM00347"/>
    </source>
</evidence>
<dbReference type="InterPro" id="IPR025246">
    <property type="entry name" value="IS30-like_HTH"/>
</dbReference>
<proteinExistence type="predicted"/>
<accession>A0ABX8RZK3</accession>
<gene>
    <name evidence="3" type="ORF">KV110_15180</name>
</gene>
<evidence type="ECO:0000313" key="3">
    <source>
        <dbReference type="EMBL" id="QXN94277.1"/>
    </source>
</evidence>
<sequence length="269" mass="28600">MPGRRLTRTDRQQIASGLAQRLDHAEIARRLGRPTSTVTREVARNGGPGRYRADLAQLAATHRARRKPRPAETPPISENTGPAPEVAAATVRDLTAALIATGVPRTAAGVMACLYTSETGSRTAAELAQHLQVSAATVAHAIRLLEEQGMLLRGHDDNSRRQRYFIDADAGLRTVVASARANQHLAAAALRGVNAFGADHPTGARLAAAAEFLEQISTDIIRSAAHWHAQVSARSRADRLGVPGRSARGGQVAVRQGQAGWSFSDANQT</sequence>
<evidence type="ECO:0000313" key="4">
    <source>
        <dbReference type="Proteomes" id="UP000694257"/>
    </source>
</evidence>
<dbReference type="Proteomes" id="UP000694257">
    <property type="component" value="Chromosome"/>
</dbReference>
<feature type="domain" description="HTH marR-type" evidence="2">
    <location>
        <begin position="96"/>
        <end position="200"/>
    </location>
</feature>
<dbReference type="SMART" id="SM00347">
    <property type="entry name" value="HTH_MARR"/>
    <property type="match status" value="1"/>
</dbReference>
<dbReference type="Pfam" id="PF12802">
    <property type="entry name" value="MarR_2"/>
    <property type="match status" value="1"/>
</dbReference>
<dbReference type="InterPro" id="IPR000835">
    <property type="entry name" value="HTH_MarR-typ"/>
</dbReference>
<organism evidence="3 4">
    <name type="scientific">Nocardia iowensis</name>
    <dbReference type="NCBI Taxonomy" id="204891"/>
    <lineage>
        <taxon>Bacteria</taxon>
        <taxon>Bacillati</taxon>
        <taxon>Actinomycetota</taxon>
        <taxon>Actinomycetes</taxon>
        <taxon>Mycobacteriales</taxon>
        <taxon>Nocardiaceae</taxon>
        <taxon>Nocardia</taxon>
    </lineage>
</organism>
<dbReference type="InterPro" id="IPR011991">
    <property type="entry name" value="ArsR-like_HTH"/>
</dbReference>
<feature type="region of interest" description="Disordered" evidence="1">
    <location>
        <begin position="1"/>
        <end position="83"/>
    </location>
</feature>
<reference evidence="3 4" key="1">
    <citation type="submission" date="2021-07" db="EMBL/GenBank/DDBJ databases">
        <title>Whole Genome Sequence of Nocardia Iowensis.</title>
        <authorList>
            <person name="Lamm A."/>
            <person name="Collins-Fairclough A.M."/>
            <person name="Bunk B."/>
            <person name="Sproer C."/>
        </authorList>
    </citation>
    <scope>NUCLEOTIDE SEQUENCE [LARGE SCALE GENOMIC DNA]</scope>
    <source>
        <strain evidence="3 4">NRRL 5646</strain>
    </source>
</reference>
<dbReference type="InterPro" id="IPR051917">
    <property type="entry name" value="Transposase-Integrase"/>
</dbReference>
<evidence type="ECO:0000256" key="1">
    <source>
        <dbReference type="SAM" id="MobiDB-lite"/>
    </source>
</evidence>
<name>A0ABX8RZK3_NOCIO</name>